<dbReference type="EMBL" id="JABMOJ010000157">
    <property type="protein sequence ID" value="NQV64578.1"/>
    <property type="molecule type" value="Genomic_DNA"/>
</dbReference>
<reference evidence="1" key="1">
    <citation type="submission" date="2020-05" db="EMBL/GenBank/DDBJ databases">
        <title>Sulfur intermediates as new biogeochemical hubs in an aquatic model microbial ecosystem.</title>
        <authorList>
            <person name="Vigneron A."/>
        </authorList>
    </citation>
    <scope>NUCLEOTIDE SEQUENCE</scope>
    <source>
        <strain evidence="1">Bin.250</strain>
    </source>
</reference>
<protein>
    <submittedName>
        <fullName evidence="1">DUF3081 family protein</fullName>
    </submittedName>
</protein>
<accession>A0A972VUP2</accession>
<name>A0A972VUP2_9GAMM</name>
<organism evidence="1 2">
    <name type="scientific">SAR86 cluster bacterium</name>
    <dbReference type="NCBI Taxonomy" id="2030880"/>
    <lineage>
        <taxon>Bacteria</taxon>
        <taxon>Pseudomonadati</taxon>
        <taxon>Pseudomonadota</taxon>
        <taxon>Gammaproteobacteria</taxon>
        <taxon>SAR86 cluster</taxon>
    </lineage>
</organism>
<dbReference type="InterPro" id="IPR021432">
    <property type="entry name" value="DUF3081"/>
</dbReference>
<gene>
    <name evidence="1" type="ORF">HQ497_04355</name>
</gene>
<evidence type="ECO:0000313" key="2">
    <source>
        <dbReference type="Proteomes" id="UP000754644"/>
    </source>
</evidence>
<dbReference type="Pfam" id="PF11280">
    <property type="entry name" value="DUF3081"/>
    <property type="match status" value="1"/>
</dbReference>
<evidence type="ECO:0000313" key="1">
    <source>
        <dbReference type="EMBL" id="NQV64578.1"/>
    </source>
</evidence>
<dbReference type="Proteomes" id="UP000754644">
    <property type="component" value="Unassembled WGS sequence"/>
</dbReference>
<proteinExistence type="predicted"/>
<comment type="caution">
    <text evidence="1">The sequence shown here is derived from an EMBL/GenBank/DDBJ whole genome shotgun (WGS) entry which is preliminary data.</text>
</comment>
<dbReference type="AlphaFoldDB" id="A0A972VUP2"/>
<sequence length="93" mass="10815">MMETNINVRQALRVFQKVLDHGTRKGEATTYKRLDATTSYDGYTVILNDECVTLTIFFHNKFSLDYTSKRALYAFLGKLEEVDRQRGSRADRD</sequence>